<protein>
    <submittedName>
        <fullName evidence="1">Uncharacterized protein</fullName>
    </submittedName>
</protein>
<dbReference type="Pfam" id="PF22284">
    <property type="entry name" value="DUF6961"/>
    <property type="match status" value="1"/>
</dbReference>
<reference evidence="2" key="2">
    <citation type="submission" date="2013-04" db="EMBL/GenBank/DDBJ databases">
        <title>Bisphenol A degrading Sphingobium sp. strain BiD32.</title>
        <authorList>
            <person name="Nielsen J.L."/>
            <person name="Zhou N.A."/>
            <person name="Kjeldal H."/>
        </authorList>
    </citation>
    <scope>NUCLEOTIDE SEQUENCE [LARGE SCALE GENOMIC DNA]</scope>
    <source>
        <strain evidence="2">BiD32</strain>
    </source>
</reference>
<evidence type="ECO:0000313" key="1">
    <source>
        <dbReference type="EMBL" id="CCW20136.1"/>
    </source>
</evidence>
<organism evidence="1 2">
    <name type="scientific">Sphingobium indicum BiD32</name>
    <dbReference type="NCBI Taxonomy" id="1301087"/>
    <lineage>
        <taxon>Bacteria</taxon>
        <taxon>Pseudomonadati</taxon>
        <taxon>Pseudomonadota</taxon>
        <taxon>Alphaproteobacteria</taxon>
        <taxon>Sphingomonadales</taxon>
        <taxon>Sphingomonadaceae</taxon>
        <taxon>Sphingobium</taxon>
    </lineage>
</organism>
<dbReference type="AlphaFoldDB" id="N1MT42"/>
<proteinExistence type="predicted"/>
<sequence length="68" mass="7616">MPLTDWEIWACAQQVIKQHKAKAPLHCALRVAELATGGDQEGVQTWQAIAAKVDQLMDYRSGRPLSRQ</sequence>
<comment type="caution">
    <text evidence="1">The sequence shown here is derived from an EMBL/GenBank/DDBJ whole genome shotgun (WGS) entry which is preliminary data.</text>
</comment>
<dbReference type="RefSeq" id="WP_006967424.1">
    <property type="nucleotide sequence ID" value="NZ_CAVK010000250.1"/>
</dbReference>
<evidence type="ECO:0000313" key="2">
    <source>
        <dbReference type="Proteomes" id="UP000013201"/>
    </source>
</evidence>
<dbReference type="EMBL" id="CAVK010000250">
    <property type="protein sequence ID" value="CCW20136.1"/>
    <property type="molecule type" value="Genomic_DNA"/>
</dbReference>
<accession>N1MT42</accession>
<gene>
    <name evidence="1" type="ORF">EBBID32_45070</name>
</gene>
<keyword evidence="2" id="KW-1185">Reference proteome</keyword>
<reference evidence="1 2" key="1">
    <citation type="submission" date="2013-03" db="EMBL/GenBank/DDBJ databases">
        <authorList>
            <person name="Le V."/>
        </authorList>
    </citation>
    <scope>NUCLEOTIDE SEQUENCE [LARGE SCALE GENOMIC DNA]</scope>
    <source>
        <strain evidence="1 2">BiD32</strain>
    </source>
</reference>
<dbReference type="Proteomes" id="UP000013201">
    <property type="component" value="Unassembled WGS sequence"/>
</dbReference>
<name>N1MT42_9SPHN</name>
<dbReference type="OrthoDB" id="7363783at2"/>
<dbReference type="InterPro" id="IPR054234">
    <property type="entry name" value="DUF6961"/>
</dbReference>